<gene>
    <name evidence="1" type="ORF">K756_01145</name>
</gene>
<organism evidence="1 2">
    <name type="scientific">Glaesserella parasuis ZJ0906</name>
    <dbReference type="NCBI Taxonomy" id="1322346"/>
    <lineage>
        <taxon>Bacteria</taxon>
        <taxon>Pseudomonadati</taxon>
        <taxon>Pseudomonadota</taxon>
        <taxon>Gammaproteobacteria</taxon>
        <taxon>Pasteurellales</taxon>
        <taxon>Pasteurellaceae</taxon>
        <taxon>Glaesserella</taxon>
    </lineage>
</organism>
<name>A0A806J9C5_GLAPU</name>
<accession>A0A806J9C5</accession>
<dbReference type="KEGG" id="hpaz:K756_01145"/>
<protein>
    <submittedName>
        <fullName evidence="1">Uncharacterized protein</fullName>
    </submittedName>
</protein>
<evidence type="ECO:0000313" key="2">
    <source>
        <dbReference type="Proteomes" id="UP000014672"/>
    </source>
</evidence>
<dbReference type="EMBL" id="CP005384">
    <property type="protein sequence ID" value="AGO15505.1"/>
    <property type="molecule type" value="Genomic_DNA"/>
</dbReference>
<dbReference type="Proteomes" id="UP000014672">
    <property type="component" value="Chromosome"/>
</dbReference>
<proteinExistence type="predicted"/>
<reference evidence="1 2" key="1">
    <citation type="journal article" date="2013" name="PLoS ONE">
        <title>Complete Genome Analysis of a Haemophilus parasuis Serovar 12 Strain from China.</title>
        <authorList>
            <person name="Li Y."/>
            <person name="Kwok A.H."/>
            <person name="Jiang J."/>
            <person name="Zou Y."/>
            <person name="Zheng F."/>
            <person name="Chen P."/>
            <person name="Hou C."/>
            <person name="Leung F.C."/>
            <person name="Jiang P."/>
        </authorList>
    </citation>
    <scope>NUCLEOTIDE SEQUENCE [LARGE SCALE GENOMIC DNA]</scope>
    <source>
        <strain evidence="1 2">ZJ0906</strain>
    </source>
</reference>
<sequence>MNILGIRVTPKSIYFSVFNTDNHRFENVEQIIVPKALIIPERLKYIRNNIIDLLREYKIQKAGIKITEGNAQTLSIDRLYIEGVIQETFASSHIIDYKTLMLSGIASKLKTSSKELNKYLKKEENNTGIEMDIADFSKEEAEAMLVAVAVAQ</sequence>
<evidence type="ECO:0000313" key="1">
    <source>
        <dbReference type="EMBL" id="AGO15505.1"/>
    </source>
</evidence>
<dbReference type="AlphaFoldDB" id="A0A806J9C5"/>